<comment type="caution">
    <text evidence="4">The sequence shown here is derived from an EMBL/GenBank/DDBJ whole genome shotgun (WGS) entry which is preliminary data.</text>
</comment>
<dbReference type="Gene3D" id="3.40.630.30">
    <property type="match status" value="1"/>
</dbReference>
<evidence type="ECO:0000256" key="1">
    <source>
        <dbReference type="ARBA" id="ARBA00022679"/>
    </source>
</evidence>
<proteinExistence type="predicted"/>
<name>A0ABW5A736_9RHOB</name>
<dbReference type="Pfam" id="PF13673">
    <property type="entry name" value="Acetyltransf_10"/>
    <property type="match status" value="1"/>
</dbReference>
<accession>A0ABW5A736</accession>
<evidence type="ECO:0000256" key="2">
    <source>
        <dbReference type="ARBA" id="ARBA00023315"/>
    </source>
</evidence>
<dbReference type="RefSeq" id="WP_377387772.1">
    <property type="nucleotide sequence ID" value="NZ_JBHUIX010000004.1"/>
</dbReference>
<reference evidence="5" key="1">
    <citation type="journal article" date="2019" name="Int. J. Syst. Evol. Microbiol.">
        <title>The Global Catalogue of Microorganisms (GCM) 10K type strain sequencing project: providing services to taxonomists for standard genome sequencing and annotation.</title>
        <authorList>
            <consortium name="The Broad Institute Genomics Platform"/>
            <consortium name="The Broad Institute Genome Sequencing Center for Infectious Disease"/>
            <person name="Wu L."/>
            <person name="Ma J."/>
        </authorList>
    </citation>
    <scope>NUCLEOTIDE SEQUENCE [LARGE SCALE GENOMIC DNA]</scope>
    <source>
        <strain evidence="5">CCUG 55131</strain>
    </source>
</reference>
<dbReference type="EC" id="2.3.-.-" evidence="4"/>
<keyword evidence="5" id="KW-1185">Reference proteome</keyword>
<dbReference type="EMBL" id="JBHUIX010000004">
    <property type="protein sequence ID" value="MFD2173364.1"/>
    <property type="molecule type" value="Genomic_DNA"/>
</dbReference>
<sequence length="157" mass="16259">MIRQARPEEAAAIATLIGAAIRELCAADHHGQNARLLPWVAANDARAIAARIADPAQRLLIADEGGLVAVGGLDWREQPPGRGRLSLLFVAPAQRGRGHARAMLGALEGALLALGRTEARLTATNTARGFYLAQGWTADPAAPGGALLGHALAKTLA</sequence>
<dbReference type="CDD" id="cd04301">
    <property type="entry name" value="NAT_SF"/>
    <property type="match status" value="1"/>
</dbReference>
<dbReference type="SUPFAM" id="SSF55729">
    <property type="entry name" value="Acyl-CoA N-acyltransferases (Nat)"/>
    <property type="match status" value="1"/>
</dbReference>
<keyword evidence="2 4" id="KW-0012">Acyltransferase</keyword>
<keyword evidence="1 4" id="KW-0808">Transferase</keyword>
<dbReference type="PANTHER" id="PTHR43877">
    <property type="entry name" value="AMINOALKYLPHOSPHONATE N-ACETYLTRANSFERASE-RELATED-RELATED"/>
    <property type="match status" value="1"/>
</dbReference>
<evidence type="ECO:0000313" key="4">
    <source>
        <dbReference type="EMBL" id="MFD2173364.1"/>
    </source>
</evidence>
<feature type="domain" description="N-acetyltransferase" evidence="3">
    <location>
        <begin position="1"/>
        <end position="157"/>
    </location>
</feature>
<dbReference type="InterPro" id="IPR000182">
    <property type="entry name" value="GNAT_dom"/>
</dbReference>
<dbReference type="Proteomes" id="UP001597413">
    <property type="component" value="Unassembled WGS sequence"/>
</dbReference>
<gene>
    <name evidence="4" type="ORF">ACFSM0_04570</name>
</gene>
<dbReference type="GO" id="GO:0016746">
    <property type="term" value="F:acyltransferase activity"/>
    <property type="evidence" value="ECO:0007669"/>
    <property type="project" value="UniProtKB-KW"/>
</dbReference>
<evidence type="ECO:0000259" key="3">
    <source>
        <dbReference type="PROSITE" id="PS51186"/>
    </source>
</evidence>
<protein>
    <submittedName>
        <fullName evidence="4">GNAT family N-acetyltransferase</fullName>
        <ecNumber evidence="4">2.3.-.-</ecNumber>
    </submittedName>
</protein>
<dbReference type="PROSITE" id="PS51186">
    <property type="entry name" value="GNAT"/>
    <property type="match status" value="1"/>
</dbReference>
<evidence type="ECO:0000313" key="5">
    <source>
        <dbReference type="Proteomes" id="UP001597413"/>
    </source>
</evidence>
<dbReference type="InterPro" id="IPR016181">
    <property type="entry name" value="Acyl_CoA_acyltransferase"/>
</dbReference>
<dbReference type="InterPro" id="IPR050832">
    <property type="entry name" value="Bact_Acetyltransf"/>
</dbReference>
<organism evidence="4 5">
    <name type="scientific">Rhodobacter lacus</name>
    <dbReference type="NCBI Taxonomy" id="1641972"/>
    <lineage>
        <taxon>Bacteria</taxon>
        <taxon>Pseudomonadati</taxon>
        <taxon>Pseudomonadota</taxon>
        <taxon>Alphaproteobacteria</taxon>
        <taxon>Rhodobacterales</taxon>
        <taxon>Rhodobacter group</taxon>
        <taxon>Rhodobacter</taxon>
    </lineage>
</organism>